<dbReference type="Proteomes" id="UP001163603">
    <property type="component" value="Chromosome 13"/>
</dbReference>
<evidence type="ECO:0000313" key="1">
    <source>
        <dbReference type="EMBL" id="KAJ0013364.1"/>
    </source>
</evidence>
<comment type="caution">
    <text evidence="1">The sequence shown here is derived from an EMBL/GenBank/DDBJ whole genome shotgun (WGS) entry which is preliminary data.</text>
</comment>
<accession>A0ACC0X856</accession>
<keyword evidence="2" id="KW-1185">Reference proteome</keyword>
<reference evidence="2" key="1">
    <citation type="journal article" date="2023" name="G3 (Bethesda)">
        <title>Genome assembly and association tests identify interacting loci associated with vigor, precocity, and sex in interspecific pistachio rootstocks.</title>
        <authorList>
            <person name="Palmer W."/>
            <person name="Jacygrad E."/>
            <person name="Sagayaradj S."/>
            <person name="Cavanaugh K."/>
            <person name="Han R."/>
            <person name="Bertier L."/>
            <person name="Beede B."/>
            <person name="Kafkas S."/>
            <person name="Golino D."/>
            <person name="Preece J."/>
            <person name="Michelmore R."/>
        </authorList>
    </citation>
    <scope>NUCLEOTIDE SEQUENCE [LARGE SCALE GENOMIC DNA]</scope>
</reference>
<organism evidence="1 2">
    <name type="scientific">Pistacia integerrima</name>
    <dbReference type="NCBI Taxonomy" id="434235"/>
    <lineage>
        <taxon>Eukaryota</taxon>
        <taxon>Viridiplantae</taxon>
        <taxon>Streptophyta</taxon>
        <taxon>Embryophyta</taxon>
        <taxon>Tracheophyta</taxon>
        <taxon>Spermatophyta</taxon>
        <taxon>Magnoliopsida</taxon>
        <taxon>eudicotyledons</taxon>
        <taxon>Gunneridae</taxon>
        <taxon>Pentapetalae</taxon>
        <taxon>rosids</taxon>
        <taxon>malvids</taxon>
        <taxon>Sapindales</taxon>
        <taxon>Anacardiaceae</taxon>
        <taxon>Pistacia</taxon>
    </lineage>
</organism>
<proteinExistence type="predicted"/>
<protein>
    <submittedName>
        <fullName evidence="1">Uncharacterized protein</fullName>
    </submittedName>
</protein>
<evidence type="ECO:0000313" key="2">
    <source>
        <dbReference type="Proteomes" id="UP001163603"/>
    </source>
</evidence>
<dbReference type="EMBL" id="CM047748">
    <property type="protein sequence ID" value="KAJ0013364.1"/>
    <property type="molecule type" value="Genomic_DNA"/>
</dbReference>
<name>A0ACC0X856_9ROSI</name>
<sequence>MRNNTQILLDLLIRFRFGYFGFKLQIRLLGAHKKLEIDDDQKLDCGKQVYLDEFSCVVKSFFEGFDTALGSYCGLMIEWQSSLFCGVRANINFDIDDYREEIEAISSHSKEEFVNILCCNSNGFSRGSSKYKGVTLHICGRWEAQMGQFLGRKYVYLGLFDAEIEAARAYDGAALKFNENDAVTNFSLSLYEGEMTVDTGTVVNENFNLNLGIAPSHSLGNLMVSGNPPTCSGGYSPSFPVYQVIPLSIFIGRLIVIDMNFNA</sequence>
<gene>
    <name evidence="1" type="ORF">Pint_21308</name>
</gene>